<dbReference type="Gene3D" id="2.20.110.10">
    <property type="entry name" value="Histone H3 K4-specific methyltransferase SET7/9 N-terminal domain"/>
    <property type="match status" value="2"/>
</dbReference>
<dbReference type="RefSeq" id="WP_014020279.1">
    <property type="nucleotide sequence ID" value="NC_015914.1"/>
</dbReference>
<name>G0J4Z2_CYCMS</name>
<gene>
    <name evidence="1" type="ordered locus">Cycma_2244</name>
</gene>
<proteinExistence type="predicted"/>
<dbReference type="KEGG" id="cmr:Cycma_2244"/>
<dbReference type="eggNOG" id="COG2849">
    <property type="taxonomic scope" value="Bacteria"/>
</dbReference>
<accession>G0J4Z2</accession>
<dbReference type="STRING" id="880070.Cycma_2244"/>
<dbReference type="InterPro" id="IPR011652">
    <property type="entry name" value="MORN_2"/>
</dbReference>
<protein>
    <submittedName>
        <fullName evidence="1">MORN variant repeat-containing protein</fullName>
    </submittedName>
</protein>
<evidence type="ECO:0000313" key="1">
    <source>
        <dbReference type="EMBL" id="AEL25986.1"/>
    </source>
</evidence>
<sequence length="211" mass="24563">MAIYFTHPIKLIWVILSCVGMNACSYNGEESSFDGTINYEIDTSGIPKDTIDFNAPGLTYKNGRYYLSGEKYSGIVHKKQIGFNIVTYSSVYKGMLHGTYRSYYSNGKVFERRMYKNNLSLGKQVGYWEETGNLKFEYNYYNDKKEGEQKSWYANGALAYSYHYKDDKQEGLQQAWRQNGSLYRNFEVHNGIRYGLQKTTTCYELEAEEIK</sequence>
<dbReference type="Proteomes" id="UP000001635">
    <property type="component" value="Chromosome"/>
</dbReference>
<evidence type="ECO:0000313" key="2">
    <source>
        <dbReference type="Proteomes" id="UP000001635"/>
    </source>
</evidence>
<dbReference type="SUPFAM" id="SSF82185">
    <property type="entry name" value="Histone H3 K4-specific methyltransferase SET7/9 N-terminal domain"/>
    <property type="match status" value="1"/>
</dbReference>
<keyword evidence="2" id="KW-1185">Reference proteome</keyword>
<dbReference type="Pfam" id="PF07661">
    <property type="entry name" value="MORN_2"/>
    <property type="match status" value="2"/>
</dbReference>
<organism evidence="1 2">
    <name type="scientific">Cyclobacterium marinum (strain ATCC 25205 / DSM 745 / LMG 13164 / NCIMB 1802)</name>
    <name type="common">Flectobacillus marinus</name>
    <dbReference type="NCBI Taxonomy" id="880070"/>
    <lineage>
        <taxon>Bacteria</taxon>
        <taxon>Pseudomonadati</taxon>
        <taxon>Bacteroidota</taxon>
        <taxon>Cytophagia</taxon>
        <taxon>Cytophagales</taxon>
        <taxon>Cyclobacteriaceae</taxon>
        <taxon>Cyclobacterium</taxon>
    </lineage>
</organism>
<reference evidence="2" key="1">
    <citation type="submission" date="2011-07" db="EMBL/GenBank/DDBJ databases">
        <title>The complete genome of Cyclobacterium marinum DSM 745.</title>
        <authorList>
            <person name="Lucas S."/>
            <person name="Han J."/>
            <person name="Lapidus A."/>
            <person name="Bruce D."/>
            <person name="Goodwin L."/>
            <person name="Pitluck S."/>
            <person name="Peters L."/>
            <person name="Kyrpides N."/>
            <person name="Mavromatis K."/>
            <person name="Ivanova N."/>
            <person name="Ovchinnikova G."/>
            <person name="Chertkov O."/>
            <person name="Detter J.C."/>
            <person name="Tapia R."/>
            <person name="Han C."/>
            <person name="Land M."/>
            <person name="Hauser L."/>
            <person name="Markowitz V."/>
            <person name="Cheng J.-F."/>
            <person name="Hugenholtz P."/>
            <person name="Woyke T."/>
            <person name="Wu D."/>
            <person name="Tindall B."/>
            <person name="Schuetze A."/>
            <person name="Brambilla E."/>
            <person name="Klenk H.-P."/>
            <person name="Eisen J.A."/>
        </authorList>
    </citation>
    <scope>NUCLEOTIDE SEQUENCE [LARGE SCALE GENOMIC DNA]</scope>
    <source>
        <strain evidence="2">ATCC 25205 / DSM 745 / LMG 13164 / NCIMB 1802</strain>
    </source>
</reference>
<dbReference type="EMBL" id="CP002955">
    <property type="protein sequence ID" value="AEL25986.1"/>
    <property type="molecule type" value="Genomic_DNA"/>
</dbReference>
<dbReference type="HOGENOM" id="CLU_1303221_0_0_10"/>
<dbReference type="OrthoDB" id="659070at2"/>
<dbReference type="AlphaFoldDB" id="G0J4Z2"/>